<dbReference type="InterPro" id="IPR003787">
    <property type="entry name" value="Sulphur_relay_DsrE/F-like"/>
</dbReference>
<dbReference type="SUPFAM" id="SSF75169">
    <property type="entry name" value="DsrEFH-like"/>
    <property type="match status" value="1"/>
</dbReference>
<evidence type="ECO:0000313" key="1">
    <source>
        <dbReference type="EMBL" id="QSZ67049.1"/>
    </source>
</evidence>
<protein>
    <recommendedName>
        <fullName evidence="3">DsrE family protein</fullName>
    </recommendedName>
</protein>
<dbReference type="Proteomes" id="UP001042704">
    <property type="component" value="Chromosome"/>
</dbReference>
<sequence>MKRVQALVHLTEVGKGEAVMRNVEHLLEEFGNEVTAEVVANGDGVKALLITGPHGEQVRALAEVGVRFAICAHSTRAQGFTREDFPRVVAVVPSGVGEIVRRENEGFAYIRP</sequence>
<dbReference type="AlphaFoldDB" id="A0A8A3S5B6"/>
<name>A0A8A3S5B6_9EURY</name>
<dbReference type="PANTHER" id="PTHR37691">
    <property type="entry name" value="BLR3518 PROTEIN"/>
    <property type="match status" value="1"/>
</dbReference>
<dbReference type="Pfam" id="PF02635">
    <property type="entry name" value="DsrE"/>
    <property type="match status" value="1"/>
</dbReference>
<reference evidence="1" key="1">
    <citation type="journal article" date="2001" name="Int. J. Syst. Evol. Microbiol.">
        <title>Methanofollis aquaemaris sp. nov., a methanogen isolated from an aquaculture fish pond.</title>
        <authorList>
            <person name="Lai M.C."/>
            <person name="Chen S.C."/>
        </authorList>
    </citation>
    <scope>NUCLEOTIDE SEQUENCE</scope>
    <source>
        <strain evidence="1">N2F9704</strain>
    </source>
</reference>
<dbReference type="GeneID" id="76423862"/>
<organism evidence="1 2">
    <name type="scientific">Methanofollis aquaemaris</name>
    <dbReference type="NCBI Taxonomy" id="126734"/>
    <lineage>
        <taxon>Archaea</taxon>
        <taxon>Methanobacteriati</taxon>
        <taxon>Methanobacteriota</taxon>
        <taxon>Stenosarchaea group</taxon>
        <taxon>Methanomicrobia</taxon>
        <taxon>Methanomicrobiales</taxon>
        <taxon>Methanomicrobiaceae</taxon>
        <taxon>Methanofollis</taxon>
    </lineage>
</organism>
<dbReference type="InterPro" id="IPR027396">
    <property type="entry name" value="DsrEFH-like"/>
</dbReference>
<evidence type="ECO:0008006" key="3">
    <source>
        <dbReference type="Google" id="ProtNLM"/>
    </source>
</evidence>
<proteinExistence type="predicted"/>
<dbReference type="RefSeq" id="WP_265582421.1">
    <property type="nucleotide sequence ID" value="NZ_CP036172.1"/>
</dbReference>
<reference evidence="1" key="2">
    <citation type="submission" date="2019-02" db="EMBL/GenBank/DDBJ databases">
        <authorList>
            <person name="Chen S.-C."/>
            <person name="Chien H.-H."/>
            <person name="Lai M.-C."/>
        </authorList>
    </citation>
    <scope>NUCLEOTIDE SEQUENCE</scope>
    <source>
        <strain evidence="1">N2F9704</strain>
    </source>
</reference>
<gene>
    <name evidence="1" type="ORF">RJ40_05835</name>
</gene>
<dbReference type="Gene3D" id="3.40.1260.10">
    <property type="entry name" value="DsrEFH-like"/>
    <property type="match status" value="1"/>
</dbReference>
<evidence type="ECO:0000313" key="2">
    <source>
        <dbReference type="Proteomes" id="UP001042704"/>
    </source>
</evidence>
<dbReference type="EMBL" id="CP036172">
    <property type="protein sequence ID" value="QSZ67049.1"/>
    <property type="molecule type" value="Genomic_DNA"/>
</dbReference>
<accession>A0A8A3S5B6</accession>
<dbReference type="KEGG" id="maqe:RJ40_05835"/>
<keyword evidence="2" id="KW-1185">Reference proteome</keyword>
<dbReference type="PANTHER" id="PTHR37691:SF1">
    <property type="entry name" value="BLR3518 PROTEIN"/>
    <property type="match status" value="1"/>
</dbReference>